<dbReference type="GO" id="GO:0004674">
    <property type="term" value="F:protein serine/threonine kinase activity"/>
    <property type="evidence" value="ECO:0007669"/>
    <property type="project" value="TreeGrafter"/>
</dbReference>
<keyword evidence="3" id="KW-1133">Transmembrane helix</keyword>
<keyword evidence="5" id="KW-0808">Transferase</keyword>
<dbReference type="PANTHER" id="PTHR44329">
    <property type="entry name" value="SERINE/THREONINE-PROTEIN KINASE TNNI3K-RELATED"/>
    <property type="match status" value="1"/>
</dbReference>
<dbReference type="PROSITE" id="PS00108">
    <property type="entry name" value="PROTEIN_KINASE_ST"/>
    <property type="match status" value="1"/>
</dbReference>
<dbReference type="PANTHER" id="PTHR44329:SF214">
    <property type="entry name" value="PROTEIN KINASE DOMAIN-CONTAINING PROTEIN"/>
    <property type="match status" value="1"/>
</dbReference>
<proteinExistence type="predicted"/>
<dbReference type="OrthoDB" id="4062651at2759"/>
<dbReference type="STRING" id="112090.W4GW68"/>
<dbReference type="GeneID" id="20806254"/>
<keyword evidence="3" id="KW-0812">Transmembrane</keyword>
<evidence type="ECO:0000259" key="4">
    <source>
        <dbReference type="PROSITE" id="PS50011"/>
    </source>
</evidence>
<dbReference type="InterPro" id="IPR001611">
    <property type="entry name" value="Leu-rich_rpt"/>
</dbReference>
<dbReference type="GO" id="GO:0005524">
    <property type="term" value="F:ATP binding"/>
    <property type="evidence" value="ECO:0007669"/>
    <property type="project" value="InterPro"/>
</dbReference>
<dbReference type="RefSeq" id="XP_009826981.1">
    <property type="nucleotide sequence ID" value="XM_009828679.1"/>
</dbReference>
<organism evidence="5">
    <name type="scientific">Aphanomyces astaci</name>
    <name type="common">Crayfish plague agent</name>
    <dbReference type="NCBI Taxonomy" id="112090"/>
    <lineage>
        <taxon>Eukaryota</taxon>
        <taxon>Sar</taxon>
        <taxon>Stramenopiles</taxon>
        <taxon>Oomycota</taxon>
        <taxon>Saprolegniomycetes</taxon>
        <taxon>Saprolegniales</taxon>
        <taxon>Verrucalvaceae</taxon>
        <taxon>Aphanomyces</taxon>
    </lineage>
</organism>
<dbReference type="SMART" id="SM00364">
    <property type="entry name" value="LRR_BAC"/>
    <property type="match status" value="2"/>
</dbReference>
<dbReference type="InterPro" id="IPR051681">
    <property type="entry name" value="Ser/Thr_Kinases-Pseudokinases"/>
</dbReference>
<evidence type="ECO:0000256" key="1">
    <source>
        <dbReference type="ARBA" id="ARBA00022614"/>
    </source>
</evidence>
<reference evidence="5" key="1">
    <citation type="submission" date="2013-12" db="EMBL/GenBank/DDBJ databases">
        <title>The Genome Sequence of Aphanomyces astaci APO3.</title>
        <authorList>
            <consortium name="The Broad Institute Genomics Platform"/>
            <person name="Russ C."/>
            <person name="Tyler B."/>
            <person name="van West P."/>
            <person name="Dieguez-Uribeondo J."/>
            <person name="Young S.K."/>
            <person name="Zeng Q."/>
            <person name="Gargeya S."/>
            <person name="Fitzgerald M."/>
            <person name="Abouelleil A."/>
            <person name="Alvarado L."/>
            <person name="Chapman S.B."/>
            <person name="Gainer-Dewar J."/>
            <person name="Goldberg J."/>
            <person name="Griggs A."/>
            <person name="Gujja S."/>
            <person name="Hansen M."/>
            <person name="Howarth C."/>
            <person name="Imamovic A."/>
            <person name="Ireland A."/>
            <person name="Larimer J."/>
            <person name="McCowan C."/>
            <person name="Murphy C."/>
            <person name="Pearson M."/>
            <person name="Poon T.W."/>
            <person name="Priest M."/>
            <person name="Roberts A."/>
            <person name="Saif S."/>
            <person name="Shea T."/>
            <person name="Sykes S."/>
            <person name="Wortman J."/>
            <person name="Nusbaum C."/>
            <person name="Birren B."/>
        </authorList>
    </citation>
    <scope>NUCLEOTIDE SEQUENCE [LARGE SCALE GENOMIC DNA]</scope>
    <source>
        <strain evidence="5">APO3</strain>
    </source>
</reference>
<evidence type="ECO:0000256" key="2">
    <source>
        <dbReference type="ARBA" id="ARBA00022737"/>
    </source>
</evidence>
<dbReference type="SMART" id="SM00220">
    <property type="entry name" value="S_TKc"/>
    <property type="match status" value="1"/>
</dbReference>
<keyword evidence="5" id="KW-0418">Kinase</keyword>
<keyword evidence="1" id="KW-0433">Leucine-rich repeat</keyword>
<dbReference type="InterPro" id="IPR000719">
    <property type="entry name" value="Prot_kinase_dom"/>
</dbReference>
<dbReference type="InterPro" id="IPR011009">
    <property type="entry name" value="Kinase-like_dom_sf"/>
</dbReference>
<dbReference type="InterPro" id="IPR008271">
    <property type="entry name" value="Ser/Thr_kinase_AS"/>
</dbReference>
<dbReference type="Gene3D" id="1.10.510.10">
    <property type="entry name" value="Transferase(Phosphotransferase) domain 1"/>
    <property type="match status" value="1"/>
</dbReference>
<dbReference type="InterPro" id="IPR032675">
    <property type="entry name" value="LRR_dom_sf"/>
</dbReference>
<dbReference type="Pfam" id="PF00069">
    <property type="entry name" value="Pkinase"/>
    <property type="match status" value="1"/>
</dbReference>
<keyword evidence="3" id="KW-0472">Membrane</keyword>
<dbReference type="Gene3D" id="3.80.10.10">
    <property type="entry name" value="Ribonuclease Inhibitor"/>
    <property type="match status" value="1"/>
</dbReference>
<gene>
    <name evidence="5" type="ORF">H257_04258</name>
</gene>
<protein>
    <submittedName>
        <fullName evidence="5">TKL protein kinase</fullName>
    </submittedName>
</protein>
<keyword evidence="2" id="KW-0677">Repeat</keyword>
<name>W4GW68_APHAT</name>
<feature type="transmembrane region" description="Helical" evidence="3">
    <location>
        <begin position="360"/>
        <end position="381"/>
    </location>
</feature>
<dbReference type="PROSITE" id="PS51450">
    <property type="entry name" value="LRR"/>
    <property type="match status" value="1"/>
</dbReference>
<dbReference type="PROSITE" id="PS50011">
    <property type="entry name" value="PROTEIN_KINASE_DOM"/>
    <property type="match status" value="1"/>
</dbReference>
<sequence>MSVAPCALPKTILTVGQDCPLTCQVTGSTTCVLYKSAAQCIEVNAKTGPCVTQSELVRSLGTNECLLTFQCPTMGNSATSNSTQDPFWNFYVGDPTIANGNPLYVGAPIDSIEDLTKTTANRAGNAITTFQLTGTAFTQPKGTFKKISYPSTFFKSYPKLERLFLFNMDVQDVFTAAAGDTKLLPDLKFLALSNANLNTLPTEVTKLARLQYLNATNNNLATLPPLDTTVLTELYLGGNNFTTISNIPATVTTLDISRNKFATLPTAIFDLNNLAKLTITGNGLSNVVLTPSQVLKLQTLGRNFEADFTVSKCPDGSGFNPTTNPLSSAVGGVRVCVVGESSPVVTAPPNASDDGGLSTGALVGIVAGAVVAVALVALFVLRNRRKGTDYGHPPDTSKGPYYNTHNPTGSYPYNSGGGDTLGILDDPELLAVRINAAEVTEIQMISRGGFGEVWSGIYQNNPVAIKKLLPDKKNFDDAMAFAAEIKLMARLQHPKIVTFIGASWSNAVNIQAISEYMNCGDLKSLLDRSAKSGQELPWLSVKLNLAVDVSDALVYLHTLNPVFVHRDLKSRNILIDADTGAKLSDFGISRNRAADETMTAGVGTCRWMAPEVIRGEKYDAACDVWSFGCVLAEMDTGNVPYSDSTNTNGGRLQDHGIMELVSKNQLKPTFSASMPPEILAVAQQCLEFDPAQRPKATVVSYALRKFRKAVEKSSQSGYSNQNSTM</sequence>
<feature type="domain" description="Protein kinase" evidence="4">
    <location>
        <begin position="439"/>
        <end position="707"/>
    </location>
</feature>
<accession>W4GW68</accession>
<dbReference type="AlphaFoldDB" id="W4GW68"/>
<dbReference type="EMBL" id="KI913120">
    <property type="protein sequence ID" value="ETV83551.1"/>
    <property type="molecule type" value="Genomic_DNA"/>
</dbReference>
<evidence type="ECO:0000256" key="3">
    <source>
        <dbReference type="SAM" id="Phobius"/>
    </source>
</evidence>
<evidence type="ECO:0000313" key="5">
    <source>
        <dbReference type="EMBL" id="ETV83551.1"/>
    </source>
</evidence>
<dbReference type="VEuPathDB" id="FungiDB:H257_04258"/>
<dbReference type="SUPFAM" id="SSF52058">
    <property type="entry name" value="L domain-like"/>
    <property type="match status" value="1"/>
</dbReference>
<dbReference type="SUPFAM" id="SSF56112">
    <property type="entry name" value="Protein kinase-like (PK-like)"/>
    <property type="match status" value="1"/>
</dbReference>